<keyword evidence="4" id="KW-0408">Iron</keyword>
<dbReference type="Pfam" id="PF02738">
    <property type="entry name" value="MoCoBD_1"/>
    <property type="match status" value="1"/>
</dbReference>
<dbReference type="SMART" id="SM01092">
    <property type="entry name" value="CO_deh_flav_C"/>
    <property type="match status" value="1"/>
</dbReference>
<dbReference type="EMBL" id="JH668501">
    <property type="protein sequence ID" value="KAG6455924.1"/>
    <property type="molecule type" value="Genomic_DNA"/>
</dbReference>
<comment type="caution">
    <text evidence="9">The sequence shown here is derived from an EMBL/GenBank/DDBJ whole genome shotgun (WGS) entry which is preliminary data.</text>
</comment>
<keyword evidence="4" id="KW-0001">2Fe-2S</keyword>
<dbReference type="GO" id="GO:0016491">
    <property type="term" value="F:oxidoreductase activity"/>
    <property type="evidence" value="ECO:0007669"/>
    <property type="project" value="InterPro"/>
</dbReference>
<dbReference type="Pfam" id="PF01315">
    <property type="entry name" value="Ald_Xan_dh_C"/>
    <property type="match status" value="1"/>
</dbReference>
<evidence type="ECO:0000259" key="8">
    <source>
        <dbReference type="SMART" id="SM01092"/>
    </source>
</evidence>
<evidence type="ECO:0000313" key="10">
    <source>
        <dbReference type="Proteomes" id="UP000791440"/>
    </source>
</evidence>
<reference evidence="9" key="2">
    <citation type="submission" date="2020-12" db="EMBL/GenBank/DDBJ databases">
        <authorList>
            <person name="Kanost M."/>
        </authorList>
    </citation>
    <scope>NUCLEOTIDE SEQUENCE</scope>
</reference>
<dbReference type="Pfam" id="PF20256">
    <property type="entry name" value="MoCoBD_2"/>
    <property type="match status" value="1"/>
</dbReference>
<protein>
    <submittedName>
        <fullName evidence="9">Uncharacterized protein</fullName>
    </submittedName>
</protein>
<dbReference type="AlphaFoldDB" id="A0A921ZE69"/>
<evidence type="ECO:0000256" key="4">
    <source>
        <dbReference type="ARBA" id="ARBA00022714"/>
    </source>
</evidence>
<dbReference type="GO" id="GO:0051537">
    <property type="term" value="F:2 iron, 2 sulfur cluster binding"/>
    <property type="evidence" value="ECO:0007669"/>
    <property type="project" value="UniProtKB-KW"/>
</dbReference>
<comment type="cofactor">
    <cofactor evidence="1">
        <name>Mo-molybdopterin</name>
        <dbReference type="ChEBI" id="CHEBI:71302"/>
    </cofactor>
</comment>
<dbReference type="SMART" id="SM01008">
    <property type="entry name" value="Ald_Xan_dh_C"/>
    <property type="match status" value="1"/>
</dbReference>
<name>A0A921ZE69_MANSE</name>
<comment type="cofactor">
    <cofactor evidence="6">
        <name>[2Fe-2S] cluster</name>
        <dbReference type="ChEBI" id="CHEBI:190135"/>
    </cofactor>
</comment>
<gene>
    <name evidence="9" type="ORF">O3G_MSEX009477</name>
</gene>
<dbReference type="Proteomes" id="UP000791440">
    <property type="component" value="Unassembled WGS sequence"/>
</dbReference>
<organism evidence="9 10">
    <name type="scientific">Manduca sexta</name>
    <name type="common">Tobacco hawkmoth</name>
    <name type="synonym">Tobacco hornworm</name>
    <dbReference type="NCBI Taxonomy" id="7130"/>
    <lineage>
        <taxon>Eukaryota</taxon>
        <taxon>Metazoa</taxon>
        <taxon>Ecdysozoa</taxon>
        <taxon>Arthropoda</taxon>
        <taxon>Hexapoda</taxon>
        <taxon>Insecta</taxon>
        <taxon>Pterygota</taxon>
        <taxon>Neoptera</taxon>
        <taxon>Endopterygota</taxon>
        <taxon>Lepidoptera</taxon>
        <taxon>Glossata</taxon>
        <taxon>Ditrysia</taxon>
        <taxon>Bombycoidea</taxon>
        <taxon>Sphingidae</taxon>
        <taxon>Sphinginae</taxon>
        <taxon>Sphingini</taxon>
        <taxon>Manduca</taxon>
    </lineage>
</organism>
<dbReference type="PANTHER" id="PTHR11908:SF132">
    <property type="entry name" value="ALDEHYDE OXIDASE 1-RELATED"/>
    <property type="match status" value="1"/>
</dbReference>
<evidence type="ECO:0000256" key="3">
    <source>
        <dbReference type="ARBA" id="ARBA00022505"/>
    </source>
</evidence>
<evidence type="ECO:0000256" key="6">
    <source>
        <dbReference type="ARBA" id="ARBA00034078"/>
    </source>
</evidence>
<dbReference type="FunFam" id="3.30.365.10:FF:000001">
    <property type="entry name" value="Xanthine dehydrogenase oxidase"/>
    <property type="match status" value="1"/>
</dbReference>
<dbReference type="InterPro" id="IPR008274">
    <property type="entry name" value="AldOxase/xan_DH_MoCoBD1"/>
</dbReference>
<reference evidence="9" key="1">
    <citation type="journal article" date="2016" name="Insect Biochem. Mol. Biol.">
        <title>Multifaceted biological insights from a draft genome sequence of the tobacco hornworm moth, Manduca sexta.</title>
        <authorList>
            <person name="Kanost M.R."/>
            <person name="Arrese E.L."/>
            <person name="Cao X."/>
            <person name="Chen Y.R."/>
            <person name="Chellapilla S."/>
            <person name="Goldsmith M.R."/>
            <person name="Grosse-Wilde E."/>
            <person name="Heckel D.G."/>
            <person name="Herndon N."/>
            <person name="Jiang H."/>
            <person name="Papanicolaou A."/>
            <person name="Qu J."/>
            <person name="Soulages J.L."/>
            <person name="Vogel H."/>
            <person name="Walters J."/>
            <person name="Waterhouse R.M."/>
            <person name="Ahn S.J."/>
            <person name="Almeida F.C."/>
            <person name="An C."/>
            <person name="Aqrawi P."/>
            <person name="Bretschneider A."/>
            <person name="Bryant W.B."/>
            <person name="Bucks S."/>
            <person name="Chao H."/>
            <person name="Chevignon G."/>
            <person name="Christen J.M."/>
            <person name="Clarke D.F."/>
            <person name="Dittmer N.T."/>
            <person name="Ferguson L.C.F."/>
            <person name="Garavelou S."/>
            <person name="Gordon K.H.J."/>
            <person name="Gunaratna R.T."/>
            <person name="Han Y."/>
            <person name="Hauser F."/>
            <person name="He Y."/>
            <person name="Heidel-Fischer H."/>
            <person name="Hirsh A."/>
            <person name="Hu Y."/>
            <person name="Jiang H."/>
            <person name="Kalra D."/>
            <person name="Klinner C."/>
            <person name="Konig C."/>
            <person name="Kovar C."/>
            <person name="Kroll A.R."/>
            <person name="Kuwar S.S."/>
            <person name="Lee S.L."/>
            <person name="Lehman R."/>
            <person name="Li K."/>
            <person name="Li Z."/>
            <person name="Liang H."/>
            <person name="Lovelace S."/>
            <person name="Lu Z."/>
            <person name="Mansfield J.H."/>
            <person name="McCulloch K.J."/>
            <person name="Mathew T."/>
            <person name="Morton B."/>
            <person name="Muzny D.M."/>
            <person name="Neunemann D."/>
            <person name="Ongeri F."/>
            <person name="Pauchet Y."/>
            <person name="Pu L.L."/>
            <person name="Pyrousis I."/>
            <person name="Rao X.J."/>
            <person name="Redding A."/>
            <person name="Roesel C."/>
            <person name="Sanchez-Gracia A."/>
            <person name="Schaack S."/>
            <person name="Shukla A."/>
            <person name="Tetreau G."/>
            <person name="Wang Y."/>
            <person name="Xiong G.H."/>
            <person name="Traut W."/>
            <person name="Walsh T.K."/>
            <person name="Worley K.C."/>
            <person name="Wu D."/>
            <person name="Wu W."/>
            <person name="Wu Y.Q."/>
            <person name="Zhang X."/>
            <person name="Zou Z."/>
            <person name="Zucker H."/>
            <person name="Briscoe A.D."/>
            <person name="Burmester T."/>
            <person name="Clem R.J."/>
            <person name="Feyereisen R."/>
            <person name="Grimmelikhuijzen C.J.P."/>
            <person name="Hamodrakas S.J."/>
            <person name="Hansson B.S."/>
            <person name="Huguet E."/>
            <person name="Jermiin L.S."/>
            <person name="Lan Q."/>
            <person name="Lehman H.K."/>
            <person name="Lorenzen M."/>
            <person name="Merzendorfer H."/>
            <person name="Michalopoulos I."/>
            <person name="Morton D.B."/>
            <person name="Muthukrishnan S."/>
            <person name="Oakeshott J.G."/>
            <person name="Palmer W."/>
            <person name="Park Y."/>
            <person name="Passarelli A.L."/>
            <person name="Rozas J."/>
            <person name="Schwartz L.M."/>
            <person name="Smith W."/>
            <person name="Southgate A."/>
            <person name="Vilcinskas A."/>
            <person name="Vogt R."/>
            <person name="Wang P."/>
            <person name="Werren J."/>
            <person name="Yu X.Q."/>
            <person name="Zhou J.J."/>
            <person name="Brown S.J."/>
            <person name="Scherer S.E."/>
            <person name="Richards S."/>
            <person name="Blissard G.W."/>
        </authorList>
    </citation>
    <scope>NUCLEOTIDE SEQUENCE</scope>
</reference>
<evidence type="ECO:0000313" key="9">
    <source>
        <dbReference type="EMBL" id="KAG6455925.1"/>
    </source>
</evidence>
<feature type="domain" description="Aldehyde oxidase/xanthine dehydrogenase a/b hammerhead" evidence="7">
    <location>
        <begin position="155"/>
        <end position="267"/>
    </location>
</feature>
<sequence>MSRSQNAHAQVNAGFLYQFDRNNNEVVIATRIVIGGLSAHFVHARDTEKYLVNKKIFTNEVLQEALRVLEHELIVEEIAAEMKPEYRKKTALGLFYKGLLTLIPEESLNPRYISGKRDIRKTRPISKGTEVYDTNPVIWPVNEPMPKQDALVQCAGEAKYVNDMPTEPAEVYCAFVPADICRGEIVDIDPTPALKIPGVLAFFSAKDIPGRNSFLSQKVISQLIPEEIFAEKEIKYYDQPIGLIVAETEKLANRAALLVHVKYTVNKEKPILTVSDARERDPSRITLYLIFPARDRGLDVQRVIKGCDTIFWQYHFTMEAQSCVTRPSEDGLDVFTSSQWTDSVHVGISEGLNLEQNRINVTVPRCGGAYGSKITRATHVACACALVTHLTSRPCRFVMSIQANMRVIGKRFPYTRDFEVGVNNSGEIQYLEYHGYHDHGHVASDAVTILLPSGIKNCYDNRRWQYKIFNVVTDTPSNTFARSPGTLESIAMTEYMMEQIAYEIDRDPIQVRLANFDRTYTDVLDVVQTLLRDSEYDKRRQEVDEFNRLNRWKKRGLRVAMMNWPVATVLDYHVMMSVYHGDGTVAVRHGGIEVGQGINTKVAQAIAYTLNISVNKVRCKPVEVSAIPNNFTTGGSRTTQTITFGAIKCCQLLLDRLSTIRETLNNPTWEVLIEAAYQRGINLQTSYRVTSNDQEPYRAGGAAVSEVEVDILTGETEIRRVDIVEDVGVSVNPELDIGQIEGAFMFGVGYWTTEEIKYDEKTGELLSDRTWYYKVPLAKDIPIDFRIQLRRNSYNPLGTLGSKAVSEPPTCLAVSVPFAIREAIVSSREESGYPRNKWFNIDGPYTLESIVIKSDVHLKEFLFY</sequence>
<accession>A0A921ZE69</accession>
<evidence type="ECO:0000256" key="1">
    <source>
        <dbReference type="ARBA" id="ARBA00001924"/>
    </source>
</evidence>
<dbReference type="InterPro" id="IPR046867">
    <property type="entry name" value="AldOxase/xan_DH_MoCoBD2"/>
</dbReference>
<keyword evidence="5" id="KW-0411">Iron-sulfur</keyword>
<evidence type="ECO:0000256" key="5">
    <source>
        <dbReference type="ARBA" id="ARBA00023014"/>
    </source>
</evidence>
<dbReference type="EMBL" id="JH668501">
    <property type="protein sequence ID" value="KAG6455925.1"/>
    <property type="molecule type" value="Genomic_DNA"/>
</dbReference>
<keyword evidence="4" id="KW-0479">Metal-binding</keyword>
<comment type="similarity">
    <text evidence="2">Belongs to the xanthine dehydrogenase family.</text>
</comment>
<dbReference type="InterPro" id="IPR005107">
    <property type="entry name" value="CO_DH_flav_C"/>
</dbReference>
<evidence type="ECO:0000259" key="7">
    <source>
        <dbReference type="SMART" id="SM01008"/>
    </source>
</evidence>
<keyword evidence="10" id="KW-1185">Reference proteome</keyword>
<feature type="domain" description="CO dehydrogenase flavoprotein C-terminal" evidence="8">
    <location>
        <begin position="1"/>
        <end position="102"/>
    </location>
</feature>
<dbReference type="GO" id="GO:0005506">
    <property type="term" value="F:iron ion binding"/>
    <property type="evidence" value="ECO:0007669"/>
    <property type="project" value="InterPro"/>
</dbReference>
<dbReference type="Pfam" id="PF03450">
    <property type="entry name" value="CO_deh_flav_C"/>
    <property type="match status" value="1"/>
</dbReference>
<proteinExistence type="inferred from homology"/>
<dbReference type="PANTHER" id="PTHR11908">
    <property type="entry name" value="XANTHINE DEHYDROGENASE"/>
    <property type="match status" value="1"/>
</dbReference>
<dbReference type="InterPro" id="IPR000674">
    <property type="entry name" value="Ald_Oxase/Xan_DH_a/b"/>
</dbReference>
<evidence type="ECO:0000256" key="2">
    <source>
        <dbReference type="ARBA" id="ARBA00006849"/>
    </source>
</evidence>
<keyword evidence="3" id="KW-0500">Molybdenum</keyword>
<dbReference type="InterPro" id="IPR016208">
    <property type="entry name" value="Ald_Oxase/xanthine_DH-like"/>
</dbReference>